<proteinExistence type="predicted"/>
<evidence type="ECO:0000313" key="1">
    <source>
        <dbReference type="EMBL" id="KAF3537385.1"/>
    </source>
</evidence>
<gene>
    <name evidence="1" type="ORF">F2Q69_00023870</name>
</gene>
<dbReference type="Proteomes" id="UP000712600">
    <property type="component" value="Unassembled WGS sequence"/>
</dbReference>
<dbReference type="EMBL" id="QGKX02001290">
    <property type="protein sequence ID" value="KAF3537385.1"/>
    <property type="molecule type" value="Genomic_DNA"/>
</dbReference>
<organism evidence="1 2">
    <name type="scientific">Brassica cretica</name>
    <name type="common">Mustard</name>
    <dbReference type="NCBI Taxonomy" id="69181"/>
    <lineage>
        <taxon>Eukaryota</taxon>
        <taxon>Viridiplantae</taxon>
        <taxon>Streptophyta</taxon>
        <taxon>Embryophyta</taxon>
        <taxon>Tracheophyta</taxon>
        <taxon>Spermatophyta</taxon>
        <taxon>Magnoliopsida</taxon>
        <taxon>eudicotyledons</taxon>
        <taxon>Gunneridae</taxon>
        <taxon>Pentapetalae</taxon>
        <taxon>rosids</taxon>
        <taxon>malvids</taxon>
        <taxon>Brassicales</taxon>
        <taxon>Brassicaceae</taxon>
        <taxon>Brassiceae</taxon>
        <taxon>Brassica</taxon>
    </lineage>
</organism>
<comment type="caution">
    <text evidence="1">The sequence shown here is derived from an EMBL/GenBank/DDBJ whole genome shotgun (WGS) entry which is preliminary data.</text>
</comment>
<accession>A0A8S9Q0R4</accession>
<reference evidence="1" key="1">
    <citation type="submission" date="2019-12" db="EMBL/GenBank/DDBJ databases">
        <title>Genome sequencing and annotation of Brassica cretica.</title>
        <authorList>
            <person name="Studholme D.J."/>
            <person name="Sarris P."/>
        </authorList>
    </citation>
    <scope>NUCLEOTIDE SEQUENCE</scope>
    <source>
        <strain evidence="1">PFS-109/04</strain>
        <tissue evidence="1">Leaf</tissue>
    </source>
</reference>
<evidence type="ECO:0000313" key="2">
    <source>
        <dbReference type="Proteomes" id="UP000712600"/>
    </source>
</evidence>
<name>A0A8S9Q0R4_BRACR</name>
<protein>
    <submittedName>
        <fullName evidence="1">Uncharacterized protein</fullName>
    </submittedName>
</protein>
<sequence>MAKSFLRYEVNDGNTARFWTDIWYPRGRLIEVAGEISTQRLGIRREARISETVEMQFYGREGMVIMVPVNDGNTARFWTDIWYPRGRLIEVAGEISTQRLGIRREARISEVFREGLWHFRRCRDPNLLSLIVDIKAFNICLTDGRDAVLWKRRDGNYGSRFVASETWHQIRQSKNKVNWSKLVWFSRVNDLVPHRKYHIVTVPHNLLTST</sequence>
<dbReference type="AlphaFoldDB" id="A0A8S9Q0R4"/>